<feature type="DNA-binding region" description="H-T-H motif" evidence="4">
    <location>
        <begin position="36"/>
        <end position="55"/>
    </location>
</feature>
<dbReference type="PRINTS" id="PR00455">
    <property type="entry name" value="HTHTETR"/>
</dbReference>
<reference evidence="7" key="1">
    <citation type="journal article" date="2019" name="Int. J. Syst. Evol. Microbiol.">
        <title>The Global Catalogue of Microorganisms (GCM) 10K type strain sequencing project: providing services to taxonomists for standard genome sequencing and annotation.</title>
        <authorList>
            <consortium name="The Broad Institute Genomics Platform"/>
            <consortium name="The Broad Institute Genome Sequencing Center for Infectious Disease"/>
            <person name="Wu L."/>
            <person name="Ma J."/>
        </authorList>
    </citation>
    <scope>NUCLEOTIDE SEQUENCE [LARGE SCALE GENOMIC DNA]</scope>
    <source>
        <strain evidence="7">TBRC 4489</strain>
    </source>
</reference>
<evidence type="ECO:0000256" key="4">
    <source>
        <dbReference type="PROSITE-ProRule" id="PRU00335"/>
    </source>
</evidence>
<dbReference type="PROSITE" id="PS50977">
    <property type="entry name" value="HTH_TETR_2"/>
    <property type="match status" value="1"/>
</dbReference>
<protein>
    <submittedName>
        <fullName evidence="6">TetR/AcrR family transcriptional regulator</fullName>
    </submittedName>
</protein>
<evidence type="ECO:0000313" key="6">
    <source>
        <dbReference type="EMBL" id="MFC4057757.1"/>
    </source>
</evidence>
<keyword evidence="7" id="KW-1185">Reference proteome</keyword>
<evidence type="ECO:0000256" key="2">
    <source>
        <dbReference type="ARBA" id="ARBA00023125"/>
    </source>
</evidence>
<keyword evidence="1" id="KW-0805">Transcription regulation</keyword>
<dbReference type="Gene3D" id="1.10.357.10">
    <property type="entry name" value="Tetracycline Repressor, domain 2"/>
    <property type="match status" value="1"/>
</dbReference>
<gene>
    <name evidence="6" type="ORF">ACFOWE_05600</name>
</gene>
<dbReference type="Pfam" id="PF00440">
    <property type="entry name" value="TetR_N"/>
    <property type="match status" value="1"/>
</dbReference>
<evidence type="ECO:0000313" key="7">
    <source>
        <dbReference type="Proteomes" id="UP001595850"/>
    </source>
</evidence>
<sequence length="200" mass="21587">MAARAVQRASSETHTRQRLVEVAVRLFSRHSFAGTSLQMIADELGITKAAVYHHFRTREELLTAVVEPVLSRMRAVVETAEAKRTPRARAEHVLAGYADLAVEHRAVVGFLACDAGVIEMLRARPETCDLIDRQLDLLAAVVPGPAGRVNAAMVLAGIAAAVGPARIDLGDDALREHLLEAGRRTLGLRAPRRPAVPAPM</sequence>
<dbReference type="PANTHER" id="PTHR30055:SF234">
    <property type="entry name" value="HTH-TYPE TRANSCRIPTIONAL REGULATOR BETI"/>
    <property type="match status" value="1"/>
</dbReference>
<dbReference type="SUPFAM" id="SSF46689">
    <property type="entry name" value="Homeodomain-like"/>
    <property type="match status" value="1"/>
</dbReference>
<evidence type="ECO:0000259" key="5">
    <source>
        <dbReference type="PROSITE" id="PS50977"/>
    </source>
</evidence>
<dbReference type="Proteomes" id="UP001595850">
    <property type="component" value="Unassembled WGS sequence"/>
</dbReference>
<organism evidence="6 7">
    <name type="scientific">Planomonospora corallina</name>
    <dbReference type="NCBI Taxonomy" id="1806052"/>
    <lineage>
        <taxon>Bacteria</taxon>
        <taxon>Bacillati</taxon>
        <taxon>Actinomycetota</taxon>
        <taxon>Actinomycetes</taxon>
        <taxon>Streptosporangiales</taxon>
        <taxon>Streptosporangiaceae</taxon>
        <taxon>Planomonospora</taxon>
    </lineage>
</organism>
<proteinExistence type="predicted"/>
<comment type="caution">
    <text evidence="6">The sequence shown here is derived from an EMBL/GenBank/DDBJ whole genome shotgun (WGS) entry which is preliminary data.</text>
</comment>
<accession>A0ABV8I0Q6</accession>
<name>A0ABV8I0Q6_9ACTN</name>
<dbReference type="PANTHER" id="PTHR30055">
    <property type="entry name" value="HTH-TYPE TRANSCRIPTIONAL REGULATOR RUTR"/>
    <property type="match status" value="1"/>
</dbReference>
<evidence type="ECO:0000256" key="1">
    <source>
        <dbReference type="ARBA" id="ARBA00023015"/>
    </source>
</evidence>
<dbReference type="InterPro" id="IPR009057">
    <property type="entry name" value="Homeodomain-like_sf"/>
</dbReference>
<dbReference type="EMBL" id="JBHSBM010000011">
    <property type="protein sequence ID" value="MFC4057757.1"/>
    <property type="molecule type" value="Genomic_DNA"/>
</dbReference>
<dbReference type="InterPro" id="IPR001647">
    <property type="entry name" value="HTH_TetR"/>
</dbReference>
<keyword evidence="2 4" id="KW-0238">DNA-binding</keyword>
<keyword evidence="3" id="KW-0804">Transcription</keyword>
<feature type="domain" description="HTH tetR-type" evidence="5">
    <location>
        <begin position="13"/>
        <end position="73"/>
    </location>
</feature>
<dbReference type="InterPro" id="IPR050109">
    <property type="entry name" value="HTH-type_TetR-like_transc_reg"/>
</dbReference>
<dbReference type="RefSeq" id="WP_377285843.1">
    <property type="nucleotide sequence ID" value="NZ_JBHSBM010000011.1"/>
</dbReference>
<evidence type="ECO:0000256" key="3">
    <source>
        <dbReference type="ARBA" id="ARBA00023163"/>
    </source>
</evidence>